<dbReference type="AlphaFoldDB" id="A0AAN5I0Q7"/>
<keyword evidence="1" id="KW-0812">Transmembrane</keyword>
<keyword evidence="1" id="KW-0472">Membrane</keyword>
<dbReference type="EMBL" id="BTRK01000004">
    <property type="protein sequence ID" value="GMR47445.1"/>
    <property type="molecule type" value="Genomic_DNA"/>
</dbReference>
<name>A0AAN5I0Q7_9BILA</name>
<gene>
    <name evidence="2" type="ORF">PMAYCL1PPCAC_17640</name>
</gene>
<reference evidence="3" key="1">
    <citation type="submission" date="2022-10" db="EMBL/GenBank/DDBJ databases">
        <title>Genome assembly of Pristionchus species.</title>
        <authorList>
            <person name="Yoshida K."/>
            <person name="Sommer R.J."/>
        </authorList>
    </citation>
    <scope>NUCLEOTIDE SEQUENCE [LARGE SCALE GENOMIC DNA]</scope>
    <source>
        <strain evidence="3">RS5460</strain>
    </source>
</reference>
<dbReference type="InterPro" id="IPR031833">
    <property type="entry name" value="DUF4748"/>
</dbReference>
<evidence type="ECO:0000256" key="1">
    <source>
        <dbReference type="SAM" id="Phobius"/>
    </source>
</evidence>
<protein>
    <submittedName>
        <fullName evidence="2">Uncharacterized protein</fullName>
    </submittedName>
</protein>
<dbReference type="Proteomes" id="UP001328107">
    <property type="component" value="Unassembled WGS sequence"/>
</dbReference>
<keyword evidence="3" id="KW-1185">Reference proteome</keyword>
<organism evidence="2 3">
    <name type="scientific">Pristionchus mayeri</name>
    <dbReference type="NCBI Taxonomy" id="1317129"/>
    <lineage>
        <taxon>Eukaryota</taxon>
        <taxon>Metazoa</taxon>
        <taxon>Ecdysozoa</taxon>
        <taxon>Nematoda</taxon>
        <taxon>Chromadorea</taxon>
        <taxon>Rhabditida</taxon>
        <taxon>Rhabditina</taxon>
        <taxon>Diplogasteromorpha</taxon>
        <taxon>Diplogasteroidea</taxon>
        <taxon>Neodiplogasteridae</taxon>
        <taxon>Pristionchus</taxon>
    </lineage>
</organism>
<evidence type="ECO:0000313" key="3">
    <source>
        <dbReference type="Proteomes" id="UP001328107"/>
    </source>
</evidence>
<comment type="caution">
    <text evidence="2">The sequence shown here is derived from an EMBL/GenBank/DDBJ whole genome shotgun (WGS) entry which is preliminary data.</text>
</comment>
<proteinExistence type="predicted"/>
<keyword evidence="1" id="KW-1133">Transmembrane helix</keyword>
<dbReference type="Pfam" id="PF15932">
    <property type="entry name" value="DUF4748"/>
    <property type="match status" value="1"/>
</dbReference>
<sequence length="142" mass="16579">MLRSIGSLRHTVVFRSSSSVAKARPAHNPSLHRSADQREVTQMDILEERIKNREEVREIKVQGQTVKWAYRSELVKELDLDKDHRRTWMAFGLFTIIGFGAFVYVKSSVVLSRREEMEQREKIRKELNLQGADRKKIAIVDN</sequence>
<evidence type="ECO:0000313" key="2">
    <source>
        <dbReference type="EMBL" id="GMR47445.1"/>
    </source>
</evidence>
<accession>A0AAN5I0Q7</accession>
<feature type="transmembrane region" description="Helical" evidence="1">
    <location>
        <begin position="88"/>
        <end position="105"/>
    </location>
</feature>